<organism evidence="1 2">
    <name type="scientific">Leptospira licerasiae str. MMD4847</name>
    <dbReference type="NCBI Taxonomy" id="1049971"/>
    <lineage>
        <taxon>Bacteria</taxon>
        <taxon>Pseudomonadati</taxon>
        <taxon>Spirochaetota</taxon>
        <taxon>Spirochaetia</taxon>
        <taxon>Leptospirales</taxon>
        <taxon>Leptospiraceae</taxon>
        <taxon>Leptospira</taxon>
    </lineage>
</organism>
<comment type="caution">
    <text evidence="1">The sequence shown here is derived from an EMBL/GenBank/DDBJ whole genome shotgun (WGS) entry which is preliminary data.</text>
</comment>
<name>A0ABP2R8J3_9LEPT</name>
<dbReference type="Proteomes" id="UP000018720">
    <property type="component" value="Unassembled WGS sequence"/>
</dbReference>
<keyword evidence="2" id="KW-1185">Reference proteome</keyword>
<proteinExistence type="predicted"/>
<gene>
    <name evidence="1" type="ORF">LEP1GSC178_1595</name>
</gene>
<reference evidence="1 2" key="1">
    <citation type="submission" date="2012-08" db="EMBL/GenBank/DDBJ databases">
        <authorList>
            <person name="Harkins D.M."/>
            <person name="Durkin A.S."/>
            <person name="Selengut J.D."/>
            <person name="Sanka R."/>
            <person name="DePew J."/>
            <person name="Purushe J."/>
            <person name="Matthias M.A."/>
            <person name="Vinetz J.M."/>
            <person name="Sutton G.G."/>
            <person name="Nelson W.C."/>
            <person name="Fouts D.E."/>
        </authorList>
    </citation>
    <scope>NUCLEOTIDE SEQUENCE [LARGE SCALE GENOMIC DNA]</scope>
    <source>
        <strain evidence="1 2">MMD4847</strain>
    </source>
</reference>
<dbReference type="EMBL" id="AHOM02000010">
    <property type="protein sequence ID" value="EJZ40665.1"/>
    <property type="molecule type" value="Genomic_DNA"/>
</dbReference>
<evidence type="ECO:0000313" key="1">
    <source>
        <dbReference type="EMBL" id="EJZ40665.1"/>
    </source>
</evidence>
<accession>A0ABP2R8J3</accession>
<evidence type="ECO:0000313" key="2">
    <source>
        <dbReference type="Proteomes" id="UP000018720"/>
    </source>
</evidence>
<protein>
    <submittedName>
        <fullName evidence="1">Uncharacterized protein</fullName>
    </submittedName>
</protein>
<sequence>MPFYPQISVTDRKTARRPKYKIDSASQTVFIEILQISLFYILKSTASM</sequence>